<dbReference type="OrthoDB" id="10072024at2759"/>
<gene>
    <name evidence="1" type="ORF">GSCOC_T00022953001</name>
</gene>
<accession>A0A068UCI0</accession>
<organism evidence="1 2">
    <name type="scientific">Coffea canephora</name>
    <name type="common">Robusta coffee</name>
    <dbReference type="NCBI Taxonomy" id="49390"/>
    <lineage>
        <taxon>Eukaryota</taxon>
        <taxon>Viridiplantae</taxon>
        <taxon>Streptophyta</taxon>
        <taxon>Embryophyta</taxon>
        <taxon>Tracheophyta</taxon>
        <taxon>Spermatophyta</taxon>
        <taxon>Magnoliopsida</taxon>
        <taxon>eudicotyledons</taxon>
        <taxon>Gunneridae</taxon>
        <taxon>Pentapetalae</taxon>
        <taxon>asterids</taxon>
        <taxon>lamiids</taxon>
        <taxon>Gentianales</taxon>
        <taxon>Rubiaceae</taxon>
        <taxon>Ixoroideae</taxon>
        <taxon>Gardenieae complex</taxon>
        <taxon>Bertiereae - Coffeeae clade</taxon>
        <taxon>Coffeeae</taxon>
        <taxon>Coffea</taxon>
    </lineage>
</organism>
<evidence type="ECO:0000313" key="1">
    <source>
        <dbReference type="EMBL" id="CDP06240.1"/>
    </source>
</evidence>
<name>A0A068UCI0_COFCA</name>
<reference evidence="2" key="1">
    <citation type="journal article" date="2014" name="Science">
        <title>The coffee genome provides insight into the convergent evolution of caffeine biosynthesis.</title>
        <authorList>
            <person name="Denoeud F."/>
            <person name="Carretero-Paulet L."/>
            <person name="Dereeper A."/>
            <person name="Droc G."/>
            <person name="Guyot R."/>
            <person name="Pietrella M."/>
            <person name="Zheng C."/>
            <person name="Alberti A."/>
            <person name="Anthony F."/>
            <person name="Aprea G."/>
            <person name="Aury J.M."/>
            <person name="Bento P."/>
            <person name="Bernard M."/>
            <person name="Bocs S."/>
            <person name="Campa C."/>
            <person name="Cenci A."/>
            <person name="Combes M.C."/>
            <person name="Crouzillat D."/>
            <person name="Da Silva C."/>
            <person name="Daddiego L."/>
            <person name="De Bellis F."/>
            <person name="Dussert S."/>
            <person name="Garsmeur O."/>
            <person name="Gayraud T."/>
            <person name="Guignon V."/>
            <person name="Jahn K."/>
            <person name="Jamilloux V."/>
            <person name="Joet T."/>
            <person name="Labadie K."/>
            <person name="Lan T."/>
            <person name="Leclercq J."/>
            <person name="Lepelley M."/>
            <person name="Leroy T."/>
            <person name="Li L.T."/>
            <person name="Librado P."/>
            <person name="Lopez L."/>
            <person name="Munoz A."/>
            <person name="Noel B."/>
            <person name="Pallavicini A."/>
            <person name="Perrotta G."/>
            <person name="Poncet V."/>
            <person name="Pot D."/>
            <person name="Priyono X."/>
            <person name="Rigoreau M."/>
            <person name="Rouard M."/>
            <person name="Rozas J."/>
            <person name="Tranchant-Dubreuil C."/>
            <person name="VanBuren R."/>
            <person name="Zhang Q."/>
            <person name="Andrade A.C."/>
            <person name="Argout X."/>
            <person name="Bertrand B."/>
            <person name="de Kochko A."/>
            <person name="Graziosi G."/>
            <person name="Henry R.J."/>
            <person name="Jayarama X."/>
            <person name="Ming R."/>
            <person name="Nagai C."/>
            <person name="Rounsley S."/>
            <person name="Sankoff D."/>
            <person name="Giuliano G."/>
            <person name="Albert V.A."/>
            <person name="Wincker P."/>
            <person name="Lashermes P."/>
        </authorList>
    </citation>
    <scope>NUCLEOTIDE SEQUENCE [LARGE SCALE GENOMIC DNA]</scope>
    <source>
        <strain evidence="2">cv. DH200-94</strain>
    </source>
</reference>
<dbReference type="InParanoid" id="A0A068UCI0"/>
<keyword evidence="2" id="KW-1185">Reference proteome</keyword>
<proteinExistence type="predicted"/>
<sequence length="92" mass="10249">MSGPILKNIGAKRYIAELKEDIPLAAAFAEIKEMNRLLSEAFKLGSVVKVSASFISSRSGFKFSISVILPDHCFLSRLKKWAYKCLNVNLID</sequence>
<evidence type="ECO:0000313" key="2">
    <source>
        <dbReference type="Proteomes" id="UP000295252"/>
    </source>
</evidence>
<dbReference type="Gramene" id="CDP06240">
    <property type="protein sequence ID" value="CDP06240"/>
    <property type="gene ID" value="GSCOC_T00022953001"/>
</dbReference>
<dbReference type="AlphaFoldDB" id="A0A068UCI0"/>
<protein>
    <submittedName>
        <fullName evidence="1">Uncharacterized protein</fullName>
    </submittedName>
</protein>
<dbReference type="EMBL" id="HG739104">
    <property type="protein sequence ID" value="CDP06240.1"/>
    <property type="molecule type" value="Genomic_DNA"/>
</dbReference>
<dbReference type="Proteomes" id="UP000295252">
    <property type="component" value="Chromosome VIII"/>
</dbReference>